<feature type="region of interest" description="Disordered" evidence="1">
    <location>
        <begin position="153"/>
        <end position="290"/>
    </location>
</feature>
<accession>A0ABS1KWH4</accession>
<name>A0ABS1KWH4_9BACT</name>
<evidence type="ECO:0000256" key="1">
    <source>
        <dbReference type="SAM" id="MobiDB-lite"/>
    </source>
</evidence>
<evidence type="ECO:0000259" key="3">
    <source>
        <dbReference type="Pfam" id="PF13568"/>
    </source>
</evidence>
<evidence type="ECO:0000313" key="5">
    <source>
        <dbReference type="Proteomes" id="UP000613030"/>
    </source>
</evidence>
<feature type="transmembrane region" description="Helical" evidence="2">
    <location>
        <begin position="53"/>
        <end position="73"/>
    </location>
</feature>
<feature type="compositionally biased region" description="Polar residues" evidence="1">
    <location>
        <begin position="190"/>
        <end position="200"/>
    </location>
</feature>
<evidence type="ECO:0000313" key="4">
    <source>
        <dbReference type="EMBL" id="MBL0743815.1"/>
    </source>
</evidence>
<feature type="compositionally biased region" description="Polar residues" evidence="1">
    <location>
        <begin position="168"/>
        <end position="182"/>
    </location>
</feature>
<feature type="compositionally biased region" description="Polar residues" evidence="1">
    <location>
        <begin position="106"/>
        <end position="122"/>
    </location>
</feature>
<dbReference type="EMBL" id="JAERRB010000008">
    <property type="protein sequence ID" value="MBL0743815.1"/>
    <property type="molecule type" value="Genomic_DNA"/>
</dbReference>
<proteinExistence type="predicted"/>
<reference evidence="4 5" key="1">
    <citation type="submission" date="2021-01" db="EMBL/GenBank/DDBJ databases">
        <title>Chryseolinea sp. Jin1 Genome sequencing and assembly.</title>
        <authorList>
            <person name="Kim I."/>
        </authorList>
    </citation>
    <scope>NUCLEOTIDE SEQUENCE [LARGE SCALE GENOMIC DNA]</scope>
    <source>
        <strain evidence="4 5">Jin1</strain>
    </source>
</reference>
<feature type="compositionally biased region" description="Polar residues" evidence="1">
    <location>
        <begin position="243"/>
        <end position="265"/>
    </location>
</feature>
<comment type="caution">
    <text evidence="4">The sequence shown here is derived from an EMBL/GenBank/DDBJ whole genome shotgun (WGS) entry which is preliminary data.</text>
</comment>
<protein>
    <submittedName>
        <fullName evidence="4">Outer membrane beta-barrel protein</fullName>
    </submittedName>
</protein>
<keyword evidence="5" id="KW-1185">Reference proteome</keyword>
<evidence type="ECO:0000256" key="2">
    <source>
        <dbReference type="SAM" id="Phobius"/>
    </source>
</evidence>
<feature type="region of interest" description="Disordered" evidence="1">
    <location>
        <begin position="106"/>
        <end position="139"/>
    </location>
</feature>
<gene>
    <name evidence="4" type="ORF">JI741_21470</name>
</gene>
<dbReference type="RefSeq" id="WP_202013308.1">
    <property type="nucleotide sequence ID" value="NZ_JAERRB010000008.1"/>
</dbReference>
<keyword evidence="2" id="KW-0472">Membrane</keyword>
<feature type="domain" description="Outer membrane protein beta-barrel" evidence="3">
    <location>
        <begin position="433"/>
        <end position="631"/>
    </location>
</feature>
<dbReference type="Proteomes" id="UP000613030">
    <property type="component" value="Unassembled WGS sequence"/>
</dbReference>
<organism evidence="4 5">
    <name type="scientific">Chryseolinea lacunae</name>
    <dbReference type="NCBI Taxonomy" id="2801331"/>
    <lineage>
        <taxon>Bacteria</taxon>
        <taxon>Pseudomonadati</taxon>
        <taxon>Bacteroidota</taxon>
        <taxon>Cytophagia</taxon>
        <taxon>Cytophagales</taxon>
        <taxon>Fulvivirgaceae</taxon>
        <taxon>Chryseolinea</taxon>
    </lineage>
</organism>
<sequence>MNDMERRKFEDAVKDAFSGAEANPSESVWTNLELELEKADGDKMRRRIVFYKLLAAASIAFAMAVAGVGYYAMQSSAVGPGIAFNQPTPPATNDGVTNENTLREGYQTTDNENPASMNSDATVTGAYPKSDEATSEALKTGDVRDIDVLIAQAHTPEADHKRQAINGKESNGSTSVEGSNEAQLAYARGNTPSVEKSNGTADDANLVSLKDRTSNSASSNSLREGGDKASQLAYADKDRAALNGNNGNSEQGNASPVKSTSNATALTGDGAESTQLAHNESNKVSGAKEADGKITSGTLVKATPSVSKASNSESSIALNNVDKNSDNQIINHGSVINPSASAKTENTTVAFADRALPPFYKGKTPVLKFPDNTPDPGQLLLARLAAEEKAYAEEDKKDDKKRSERLWTAVGFAAGGFNSINSSVTPPQTFSSSLAASSNAADNSNVADKQAKASGVSYSFGVSLGAKLSNRWVLQGGVNYLTQSSNYTANTVVASDNFQSLKAESINSWGDVTQQSADASSRTGDKIAPTFPYAVNNSVRFMSVPLQAGYLVVNRKFGLQVNAGVSTDLFLQNTITPEGGSLDQTTQGRGEDSPYRSVNFSGLMGTEFSYKFGQRYRLALNPGLRYPLNSVYKSDLGIQSTPLTFDVGLRFRYIFH</sequence>
<feature type="compositionally biased region" description="Polar residues" evidence="1">
    <location>
        <begin position="272"/>
        <end position="284"/>
    </location>
</feature>
<dbReference type="InterPro" id="IPR025665">
    <property type="entry name" value="Beta-barrel_OMP_2"/>
</dbReference>
<keyword evidence="2" id="KW-0812">Transmembrane</keyword>
<keyword evidence="2" id="KW-1133">Transmembrane helix</keyword>
<dbReference type="Pfam" id="PF13568">
    <property type="entry name" value="OMP_b-brl_2"/>
    <property type="match status" value="1"/>
</dbReference>